<evidence type="ECO:0000313" key="2">
    <source>
        <dbReference type="Proteomes" id="UP001145072"/>
    </source>
</evidence>
<proteinExistence type="predicted"/>
<reference evidence="1" key="1">
    <citation type="submission" date="2022-06" db="EMBL/GenBank/DDBJ databases">
        <title>Aquibacillus sp. a new bacterium isolated from soil saline samples.</title>
        <authorList>
            <person name="Galisteo C."/>
            <person name="De La Haba R."/>
            <person name="Sanchez-Porro C."/>
            <person name="Ventosa A."/>
        </authorList>
    </citation>
    <scope>NUCLEOTIDE SEQUENCE</scope>
    <source>
        <strain evidence="1">JCM 12387</strain>
    </source>
</reference>
<keyword evidence="2" id="KW-1185">Reference proteome</keyword>
<dbReference type="AlphaFoldDB" id="A0A9X3WKA5"/>
<accession>A0A9X3WKA5</accession>
<dbReference type="Proteomes" id="UP001145072">
    <property type="component" value="Unassembled WGS sequence"/>
</dbReference>
<dbReference type="RefSeq" id="WP_259870695.1">
    <property type="nucleotide sequence ID" value="NZ_JAMQJZ010000003.1"/>
</dbReference>
<name>A0A9X3WKA5_9BACI</name>
<protein>
    <submittedName>
        <fullName evidence="1">Uncharacterized protein</fullName>
    </submittedName>
</protein>
<comment type="caution">
    <text evidence="1">The sequence shown here is derived from an EMBL/GenBank/DDBJ whole genome shotgun (WGS) entry which is preliminary data.</text>
</comment>
<dbReference type="EMBL" id="JAMQJZ010000003">
    <property type="protein sequence ID" value="MDC3419856.1"/>
    <property type="molecule type" value="Genomic_DNA"/>
</dbReference>
<evidence type="ECO:0000313" key="1">
    <source>
        <dbReference type="EMBL" id="MDC3419856.1"/>
    </source>
</evidence>
<organism evidence="1 2">
    <name type="scientific">Aquibacillus koreensis</name>
    <dbReference type="NCBI Taxonomy" id="279446"/>
    <lineage>
        <taxon>Bacteria</taxon>
        <taxon>Bacillati</taxon>
        <taxon>Bacillota</taxon>
        <taxon>Bacilli</taxon>
        <taxon>Bacillales</taxon>
        <taxon>Bacillaceae</taxon>
        <taxon>Aquibacillus</taxon>
    </lineage>
</organism>
<gene>
    <name evidence="1" type="ORF">NC661_05680</name>
</gene>
<sequence length="110" mass="12926">MTDKEIHYEVIWGQKARVKLAEMKPFKIDPKMVFRNSKSILSVKPHKKADDVANYPDFEFNGYYWIYINNVILVYDVLEEERKVLVDACYSALTGFALQIFYGEHDTDPL</sequence>